<evidence type="ECO:0000256" key="1">
    <source>
        <dbReference type="SAM" id="MobiDB-lite"/>
    </source>
</evidence>
<keyword evidence="4" id="KW-1185">Reference proteome</keyword>
<dbReference type="PROSITE" id="PS50943">
    <property type="entry name" value="HTH_CROC1"/>
    <property type="match status" value="1"/>
</dbReference>
<evidence type="ECO:0000313" key="4">
    <source>
        <dbReference type="Proteomes" id="UP000515512"/>
    </source>
</evidence>
<dbReference type="Gene3D" id="1.10.260.40">
    <property type="entry name" value="lambda repressor-like DNA-binding domains"/>
    <property type="match status" value="1"/>
</dbReference>
<dbReference type="Pfam" id="PF13560">
    <property type="entry name" value="HTH_31"/>
    <property type="match status" value="1"/>
</dbReference>
<dbReference type="AlphaFoldDB" id="A0A7D6V600"/>
<dbReference type="SMART" id="SM00530">
    <property type="entry name" value="HTH_XRE"/>
    <property type="match status" value="1"/>
</dbReference>
<organism evidence="3 4">
    <name type="scientific">Nocardia huaxiensis</name>
    <dbReference type="NCBI Taxonomy" id="2755382"/>
    <lineage>
        <taxon>Bacteria</taxon>
        <taxon>Bacillati</taxon>
        <taxon>Actinomycetota</taxon>
        <taxon>Actinomycetes</taxon>
        <taxon>Mycobacteriales</taxon>
        <taxon>Nocardiaceae</taxon>
        <taxon>Nocardia</taxon>
    </lineage>
</organism>
<dbReference type="SUPFAM" id="SSF47413">
    <property type="entry name" value="lambda repressor-like DNA-binding domains"/>
    <property type="match status" value="1"/>
</dbReference>
<protein>
    <submittedName>
        <fullName evidence="3">Helix-turn-helix domain-containing protein</fullName>
    </submittedName>
</protein>
<dbReference type="InterPro" id="IPR001387">
    <property type="entry name" value="Cro/C1-type_HTH"/>
</dbReference>
<sequence>MPVDVGESEKPGVTSSGSSDISPYGQRGECCYECDQCREANGFTIAAAAKLVDLSASALQRVEAGQTQKVRKQDVRALCEVYGVGAEELGAATDLATLARTQSWYHAYGGLYSEAFNMYTGLEAAARRLVTYHEHIPGLLQTADYARAVISAFPGFTGAADVDRRVEHRMRRQAIVTRKTHPVALEVLLHESALRRVIRPPFTLSYPINSTLPARCRGSSLPPDTVERASPEFRRGSFSCASGHFARVLCVSQRI</sequence>
<evidence type="ECO:0000259" key="2">
    <source>
        <dbReference type="PROSITE" id="PS50943"/>
    </source>
</evidence>
<feature type="region of interest" description="Disordered" evidence="1">
    <location>
        <begin position="1"/>
        <end position="22"/>
    </location>
</feature>
<dbReference type="Proteomes" id="UP000515512">
    <property type="component" value="Chromosome"/>
</dbReference>
<feature type="domain" description="HTH cro/C1-type" evidence="2">
    <location>
        <begin position="38"/>
        <end position="89"/>
    </location>
</feature>
<dbReference type="KEGG" id="nhu:H0264_23290"/>
<dbReference type="Pfam" id="PF19054">
    <property type="entry name" value="DUF5753"/>
    <property type="match status" value="1"/>
</dbReference>
<dbReference type="GO" id="GO:0003677">
    <property type="term" value="F:DNA binding"/>
    <property type="evidence" value="ECO:0007669"/>
    <property type="project" value="InterPro"/>
</dbReference>
<name>A0A7D6V600_9NOCA</name>
<dbReference type="CDD" id="cd00093">
    <property type="entry name" value="HTH_XRE"/>
    <property type="match status" value="1"/>
</dbReference>
<dbReference type="InterPro" id="IPR043917">
    <property type="entry name" value="DUF5753"/>
</dbReference>
<dbReference type="EMBL" id="CP059399">
    <property type="protein sequence ID" value="QLY28301.1"/>
    <property type="molecule type" value="Genomic_DNA"/>
</dbReference>
<reference evidence="3 4" key="1">
    <citation type="submission" date="2020-07" db="EMBL/GenBank/DDBJ databases">
        <authorList>
            <person name="Zhuang K."/>
            <person name="Ran Y."/>
        </authorList>
    </citation>
    <scope>NUCLEOTIDE SEQUENCE [LARGE SCALE GENOMIC DNA]</scope>
    <source>
        <strain evidence="3 4">WCH-YHL-001</strain>
    </source>
</reference>
<proteinExistence type="predicted"/>
<dbReference type="InterPro" id="IPR010982">
    <property type="entry name" value="Lambda_DNA-bd_dom_sf"/>
</dbReference>
<gene>
    <name evidence="3" type="ORF">H0264_23290</name>
</gene>
<accession>A0A7D6V600</accession>
<evidence type="ECO:0000313" key="3">
    <source>
        <dbReference type="EMBL" id="QLY28301.1"/>
    </source>
</evidence>